<reference evidence="1 2" key="1">
    <citation type="journal article" date="2012" name="J. Bacteriol.">
        <title>Draft Genome Sequence Determination for Cystic Fibrosis and Chronic Granulomatous Disease Burkholderia multivorans Isolates.</title>
        <authorList>
            <person name="Varga J.J."/>
            <person name="Losada L."/>
            <person name="Zelazny A.M."/>
            <person name="Brinkac L."/>
            <person name="Harkins D."/>
            <person name="Radune D."/>
            <person name="Hostetler J."/>
            <person name="Sampaio E.P."/>
            <person name="Ronning C.M."/>
            <person name="Nierman W.C."/>
            <person name="Greenberg D.E."/>
            <person name="Holland S.M."/>
            <person name="Goldberg J.B."/>
        </authorList>
    </citation>
    <scope>NUCLEOTIDE SEQUENCE [LARGE SCALE GENOMIC DNA]</scope>
    <source>
        <strain evidence="1 2">CGD2</strain>
    </source>
</reference>
<dbReference type="AlphaFoldDB" id="B9BYZ0"/>
<name>B9BYZ0_9BURK</name>
<comment type="caution">
    <text evidence="1">The sequence shown here is derived from an EMBL/GenBank/DDBJ whole genome shotgun (WGS) entry which is preliminary data.</text>
</comment>
<sequence length="51" mass="5574">MPPLRARGRRVRACGARRRAGAPVSHARVAHCVQTFVAQTTEPRPCAHARS</sequence>
<evidence type="ECO:0000313" key="2">
    <source>
        <dbReference type="Proteomes" id="UP000004535"/>
    </source>
</evidence>
<gene>
    <name evidence="1" type="ORF">BURMUCGD2_1443</name>
</gene>
<organism evidence="1 2">
    <name type="scientific">Burkholderia multivorans CGD2</name>
    <dbReference type="NCBI Taxonomy" id="513052"/>
    <lineage>
        <taxon>Bacteria</taxon>
        <taxon>Pseudomonadati</taxon>
        <taxon>Pseudomonadota</taxon>
        <taxon>Betaproteobacteria</taxon>
        <taxon>Burkholderiales</taxon>
        <taxon>Burkholderiaceae</taxon>
        <taxon>Burkholderia</taxon>
        <taxon>Burkholderia cepacia complex</taxon>
    </lineage>
</organism>
<dbReference type="Proteomes" id="UP000004535">
    <property type="component" value="Unassembled WGS sequence"/>
</dbReference>
<dbReference type="EMBL" id="ACFC01000019">
    <property type="protein sequence ID" value="EEE04016.1"/>
    <property type="molecule type" value="Genomic_DNA"/>
</dbReference>
<accession>B9BYZ0</accession>
<protein>
    <submittedName>
        <fullName evidence="1">Uncharacterized protein</fullName>
    </submittedName>
</protein>
<proteinExistence type="predicted"/>
<evidence type="ECO:0000313" key="1">
    <source>
        <dbReference type="EMBL" id="EEE04016.1"/>
    </source>
</evidence>